<reference evidence="1" key="1">
    <citation type="journal article" date="2020" name="Stud. Mycol.">
        <title>101 Dothideomycetes genomes: a test case for predicting lifestyles and emergence of pathogens.</title>
        <authorList>
            <person name="Haridas S."/>
            <person name="Albert R."/>
            <person name="Binder M."/>
            <person name="Bloem J."/>
            <person name="Labutti K."/>
            <person name="Salamov A."/>
            <person name="Andreopoulos B."/>
            <person name="Baker S."/>
            <person name="Barry K."/>
            <person name="Bills G."/>
            <person name="Bluhm B."/>
            <person name="Cannon C."/>
            <person name="Castanera R."/>
            <person name="Culley D."/>
            <person name="Daum C."/>
            <person name="Ezra D."/>
            <person name="Gonzalez J."/>
            <person name="Henrissat B."/>
            <person name="Kuo A."/>
            <person name="Liang C."/>
            <person name="Lipzen A."/>
            <person name="Lutzoni F."/>
            <person name="Magnuson J."/>
            <person name="Mondo S."/>
            <person name="Nolan M."/>
            <person name="Ohm R."/>
            <person name="Pangilinan J."/>
            <person name="Park H.-J."/>
            <person name="Ramirez L."/>
            <person name="Alfaro M."/>
            <person name="Sun H."/>
            <person name="Tritt A."/>
            <person name="Yoshinaga Y."/>
            <person name="Zwiers L.-H."/>
            <person name="Turgeon B."/>
            <person name="Goodwin S."/>
            <person name="Spatafora J."/>
            <person name="Crous P."/>
            <person name="Grigoriev I."/>
        </authorList>
    </citation>
    <scope>NUCLEOTIDE SEQUENCE</scope>
    <source>
        <strain evidence="1">ATCC 200398</strain>
    </source>
</reference>
<proteinExistence type="predicted"/>
<dbReference type="Proteomes" id="UP000799755">
    <property type="component" value="Unassembled WGS sequence"/>
</dbReference>
<comment type="caution">
    <text evidence="1">The sequence shown here is derived from an EMBL/GenBank/DDBJ whole genome shotgun (WGS) entry which is preliminary data.</text>
</comment>
<accession>A0ACB6QL27</accession>
<dbReference type="EMBL" id="MU003519">
    <property type="protein sequence ID" value="KAF2467643.1"/>
    <property type="molecule type" value="Genomic_DNA"/>
</dbReference>
<feature type="non-terminal residue" evidence="1">
    <location>
        <position position="1"/>
    </location>
</feature>
<organism evidence="1 2">
    <name type="scientific">Lindgomyces ingoldianus</name>
    <dbReference type="NCBI Taxonomy" id="673940"/>
    <lineage>
        <taxon>Eukaryota</taxon>
        <taxon>Fungi</taxon>
        <taxon>Dikarya</taxon>
        <taxon>Ascomycota</taxon>
        <taxon>Pezizomycotina</taxon>
        <taxon>Dothideomycetes</taxon>
        <taxon>Pleosporomycetidae</taxon>
        <taxon>Pleosporales</taxon>
        <taxon>Lindgomycetaceae</taxon>
        <taxon>Lindgomyces</taxon>
    </lineage>
</organism>
<protein>
    <submittedName>
        <fullName evidence="1">Uncharacterized protein</fullName>
    </submittedName>
</protein>
<evidence type="ECO:0000313" key="2">
    <source>
        <dbReference type="Proteomes" id="UP000799755"/>
    </source>
</evidence>
<gene>
    <name evidence="1" type="ORF">BDR25DRAFT_170428</name>
</gene>
<evidence type="ECO:0000313" key="1">
    <source>
        <dbReference type="EMBL" id="KAF2467643.1"/>
    </source>
</evidence>
<feature type="non-terminal residue" evidence="1">
    <location>
        <position position="78"/>
    </location>
</feature>
<sequence length="78" mass="8766">CLYPLSKYQQTPNVVFILAGKQDTCMSSIKYMQEAQNLLIAEGILYTRNYTSTAFCCPTRVSILTGLHAHNHQVVDVN</sequence>
<name>A0ACB6QL27_9PLEO</name>
<keyword evidence="2" id="KW-1185">Reference proteome</keyword>